<dbReference type="Proteomes" id="UP000315724">
    <property type="component" value="Chromosome"/>
</dbReference>
<dbReference type="SUPFAM" id="SSF52266">
    <property type="entry name" value="SGNH hydrolase"/>
    <property type="match status" value="1"/>
</dbReference>
<sequence length="276" mass="31084">MGRSSFSLPGRSTRRRRVAIALNHQPTENPTKGDDELPPVVEEPTVIPKAFDPSHPGPSALYQRLQHDEPMTWIFSGDSNYCSAFRSSQTFPRLVADWTKTEFGRTNEIFVNATYAHAHLEHVKVQMKDRFATFAPDVVTLVCGFADCESGVEKCEEFERSLIGIIKQIQNFGAMPVVCTPPYSEYEDDSAEQIDRLIYLEAIRGCVAEYSGILIDHWDHWEQHPERGSFWDAKRNAPTDAGILEMQKLYLKELGIDQPKSFVVGSDAATSEAINT</sequence>
<dbReference type="KEGG" id="tpol:Mal48_22420"/>
<feature type="region of interest" description="Disordered" evidence="1">
    <location>
        <begin position="1"/>
        <end position="39"/>
    </location>
</feature>
<evidence type="ECO:0000313" key="2">
    <source>
        <dbReference type="EMBL" id="QDT32991.1"/>
    </source>
</evidence>
<dbReference type="AlphaFoldDB" id="A0A517QMZ5"/>
<dbReference type="EMBL" id="CP036267">
    <property type="protein sequence ID" value="QDT32991.1"/>
    <property type="molecule type" value="Genomic_DNA"/>
</dbReference>
<dbReference type="GO" id="GO:0016788">
    <property type="term" value="F:hydrolase activity, acting on ester bonds"/>
    <property type="evidence" value="ECO:0007669"/>
    <property type="project" value="UniProtKB-ARBA"/>
</dbReference>
<accession>A0A517QMZ5</accession>
<name>A0A517QMZ5_9PLAN</name>
<evidence type="ECO:0000256" key="1">
    <source>
        <dbReference type="SAM" id="MobiDB-lite"/>
    </source>
</evidence>
<protein>
    <recommendedName>
        <fullName evidence="4">SGNH hydrolase-type esterase domain-containing protein</fullName>
    </recommendedName>
</protein>
<reference evidence="2 3" key="1">
    <citation type="submission" date="2019-02" db="EMBL/GenBank/DDBJ databases">
        <title>Deep-cultivation of Planctomycetes and their phenomic and genomic characterization uncovers novel biology.</title>
        <authorList>
            <person name="Wiegand S."/>
            <person name="Jogler M."/>
            <person name="Boedeker C."/>
            <person name="Pinto D."/>
            <person name="Vollmers J."/>
            <person name="Rivas-Marin E."/>
            <person name="Kohn T."/>
            <person name="Peeters S.H."/>
            <person name="Heuer A."/>
            <person name="Rast P."/>
            <person name="Oberbeckmann S."/>
            <person name="Bunk B."/>
            <person name="Jeske O."/>
            <person name="Meyerdierks A."/>
            <person name="Storesund J.E."/>
            <person name="Kallscheuer N."/>
            <person name="Luecker S."/>
            <person name="Lage O.M."/>
            <person name="Pohl T."/>
            <person name="Merkel B.J."/>
            <person name="Hornburger P."/>
            <person name="Mueller R.-W."/>
            <person name="Bruemmer F."/>
            <person name="Labrenz M."/>
            <person name="Spormann A.M."/>
            <person name="Op den Camp H."/>
            <person name="Overmann J."/>
            <person name="Amann R."/>
            <person name="Jetten M.S.M."/>
            <person name="Mascher T."/>
            <person name="Medema M.H."/>
            <person name="Devos D.P."/>
            <person name="Kaster A.-K."/>
            <person name="Ovreas L."/>
            <person name="Rohde M."/>
            <person name="Galperin M.Y."/>
            <person name="Jogler C."/>
        </authorList>
    </citation>
    <scope>NUCLEOTIDE SEQUENCE [LARGE SCALE GENOMIC DNA]</scope>
    <source>
        <strain evidence="2 3">Mal48</strain>
    </source>
</reference>
<keyword evidence="3" id="KW-1185">Reference proteome</keyword>
<gene>
    <name evidence="2" type="ORF">Mal48_22420</name>
</gene>
<evidence type="ECO:0008006" key="4">
    <source>
        <dbReference type="Google" id="ProtNLM"/>
    </source>
</evidence>
<dbReference type="Gene3D" id="3.40.50.1110">
    <property type="entry name" value="SGNH hydrolase"/>
    <property type="match status" value="1"/>
</dbReference>
<evidence type="ECO:0000313" key="3">
    <source>
        <dbReference type="Proteomes" id="UP000315724"/>
    </source>
</evidence>
<dbReference type="InterPro" id="IPR036514">
    <property type="entry name" value="SGNH_hydro_sf"/>
</dbReference>
<proteinExistence type="predicted"/>
<organism evidence="2 3">
    <name type="scientific">Thalassoglobus polymorphus</name>
    <dbReference type="NCBI Taxonomy" id="2527994"/>
    <lineage>
        <taxon>Bacteria</taxon>
        <taxon>Pseudomonadati</taxon>
        <taxon>Planctomycetota</taxon>
        <taxon>Planctomycetia</taxon>
        <taxon>Planctomycetales</taxon>
        <taxon>Planctomycetaceae</taxon>
        <taxon>Thalassoglobus</taxon>
    </lineage>
</organism>